<gene>
    <name evidence="1" type="ORF">ACFFQA_22505</name>
</gene>
<accession>A0ABV6A0N7</accession>
<name>A0ABV6A0N7_9PSEU</name>
<organism evidence="1 2">
    <name type="scientific">Allokutzneria oryzae</name>
    <dbReference type="NCBI Taxonomy" id="1378989"/>
    <lineage>
        <taxon>Bacteria</taxon>
        <taxon>Bacillati</taxon>
        <taxon>Actinomycetota</taxon>
        <taxon>Actinomycetes</taxon>
        <taxon>Pseudonocardiales</taxon>
        <taxon>Pseudonocardiaceae</taxon>
        <taxon>Allokutzneria</taxon>
    </lineage>
</organism>
<comment type="caution">
    <text evidence="1">The sequence shown here is derived from an EMBL/GenBank/DDBJ whole genome shotgun (WGS) entry which is preliminary data.</text>
</comment>
<dbReference type="Proteomes" id="UP001589693">
    <property type="component" value="Unassembled WGS sequence"/>
</dbReference>
<dbReference type="EMBL" id="JBHLZU010000018">
    <property type="protein sequence ID" value="MFB9906715.1"/>
    <property type="molecule type" value="Genomic_DNA"/>
</dbReference>
<reference evidence="1 2" key="1">
    <citation type="submission" date="2024-09" db="EMBL/GenBank/DDBJ databases">
        <authorList>
            <person name="Sun Q."/>
            <person name="Mori K."/>
        </authorList>
    </citation>
    <scope>NUCLEOTIDE SEQUENCE [LARGE SCALE GENOMIC DNA]</scope>
    <source>
        <strain evidence="1 2">TBRC 7907</strain>
    </source>
</reference>
<sequence>MGIEIELHSSRPARGNWKKSRTTLVRGSYEHGYALADVLSRLEENGSGKLGWVDPFGDTLFNEQEAEAALLEIPGLLRSCSDAEATAAVRDLEGLLRTCARTPGSYLWFMGD</sequence>
<proteinExistence type="predicted"/>
<evidence type="ECO:0008006" key="3">
    <source>
        <dbReference type="Google" id="ProtNLM"/>
    </source>
</evidence>
<evidence type="ECO:0000313" key="2">
    <source>
        <dbReference type="Proteomes" id="UP001589693"/>
    </source>
</evidence>
<keyword evidence="2" id="KW-1185">Reference proteome</keyword>
<evidence type="ECO:0000313" key="1">
    <source>
        <dbReference type="EMBL" id="MFB9906715.1"/>
    </source>
</evidence>
<dbReference type="RefSeq" id="WP_377855475.1">
    <property type="nucleotide sequence ID" value="NZ_JBHLZU010000018.1"/>
</dbReference>
<protein>
    <recommendedName>
        <fullName evidence="3">Barstar (barnase inhibitor) domain-containing protein</fullName>
    </recommendedName>
</protein>